<feature type="non-terminal residue" evidence="2">
    <location>
        <position position="1"/>
    </location>
</feature>
<organism evidence="2">
    <name type="scientific">marine sediment metagenome</name>
    <dbReference type="NCBI Taxonomy" id="412755"/>
    <lineage>
        <taxon>unclassified sequences</taxon>
        <taxon>metagenomes</taxon>
        <taxon>ecological metagenomes</taxon>
    </lineage>
</organism>
<dbReference type="EMBL" id="LAZR01014231">
    <property type="protein sequence ID" value="KKM18399.1"/>
    <property type="molecule type" value="Genomic_DNA"/>
</dbReference>
<gene>
    <name evidence="2" type="ORF">LCGC14_1666110</name>
</gene>
<dbReference type="SUPFAM" id="SSF55424">
    <property type="entry name" value="FAD/NAD-linked reductases, dimerisation (C-terminal) domain"/>
    <property type="match status" value="1"/>
</dbReference>
<dbReference type="InterPro" id="IPR004099">
    <property type="entry name" value="Pyr_nucl-diS_OxRdtase_dimer"/>
</dbReference>
<sequence>LGIHILSDGAADLIHEGAMIIKNKMKLDDVINTLHVFPTLSEGIKLVAQSFKRDISKMTCCAE</sequence>
<dbReference type="AlphaFoldDB" id="A0A0F9IFA0"/>
<comment type="caution">
    <text evidence="2">The sequence shown here is derived from an EMBL/GenBank/DDBJ whole genome shotgun (WGS) entry which is preliminary data.</text>
</comment>
<reference evidence="2" key="1">
    <citation type="journal article" date="2015" name="Nature">
        <title>Complex archaea that bridge the gap between prokaryotes and eukaryotes.</title>
        <authorList>
            <person name="Spang A."/>
            <person name="Saw J.H."/>
            <person name="Jorgensen S.L."/>
            <person name="Zaremba-Niedzwiedzka K."/>
            <person name="Martijn J."/>
            <person name="Lind A.E."/>
            <person name="van Eijk R."/>
            <person name="Schleper C."/>
            <person name="Guy L."/>
            <person name="Ettema T.J."/>
        </authorList>
    </citation>
    <scope>NUCLEOTIDE SEQUENCE</scope>
</reference>
<dbReference type="InterPro" id="IPR016156">
    <property type="entry name" value="FAD/NAD-linked_Rdtase_dimer_sf"/>
</dbReference>
<evidence type="ECO:0000313" key="2">
    <source>
        <dbReference type="EMBL" id="KKM18399.1"/>
    </source>
</evidence>
<accession>A0A0F9IFA0</accession>
<name>A0A0F9IFA0_9ZZZZ</name>
<dbReference type="Pfam" id="PF02852">
    <property type="entry name" value="Pyr_redox_dim"/>
    <property type="match status" value="1"/>
</dbReference>
<protein>
    <recommendedName>
        <fullName evidence="1">Pyridine nucleotide-disulphide oxidoreductase dimerisation domain-containing protein</fullName>
    </recommendedName>
</protein>
<evidence type="ECO:0000259" key="1">
    <source>
        <dbReference type="Pfam" id="PF02852"/>
    </source>
</evidence>
<proteinExistence type="predicted"/>
<dbReference type="Gene3D" id="3.30.390.30">
    <property type="match status" value="1"/>
</dbReference>
<feature type="domain" description="Pyridine nucleotide-disulphide oxidoreductase dimerisation" evidence="1">
    <location>
        <begin position="1"/>
        <end position="45"/>
    </location>
</feature>